<gene>
    <name evidence="2" type="ORF">NliqN6_6524</name>
</gene>
<keyword evidence="3" id="KW-1185">Reference proteome</keyword>
<sequence>MSMFNPPHYTGARQPAQYVLPPEQPSTNGQTSQQVSPQQIQYQQQPQPLERHPEASRFPPSPSIHHAQQTGLNNHAQQQQQQQQQSTTTMQTSGQQETSATSPVVTNSTATQQSQPTQQLPSPSNAVSELQPTYPTAPPPTSETPSHLANAYPFTSTLRTIPTDSATPPSKRSRGRPRKWAREEDRRAAEAQRRRDTNKAKKYGLPMPPRPVGTYVPPPGDATDPNRGPYVYFDKDYGHHTPGTEGALTARDVIVNWLARDGNWNRWNKWSVPERETVCRELQAEMAGHGMCEREILSIRQQVSFLQRGARDARRFEVEGPTTELLRAAVAEEPLLPITISETSHPDGDEGPTAAPAPDPHADVGHLDMMDLGAMHDSPSAVALAHTTLGQALRSVEPWRGSQEPSEQELAEVTSRANQLLGGPSPLTPSAANNAAHRPPTGSGGRVLTKREAEAWELEKLQIKQKLELEKEDRRAKEKISERELHLQSIKAFRELLQDGLTRNQAGSLVFAEDWPRIKAQWESEAE</sequence>
<feature type="region of interest" description="Disordered" evidence="1">
    <location>
        <begin position="340"/>
        <end position="360"/>
    </location>
</feature>
<accession>A0A8H3TZU6</accession>
<dbReference type="Proteomes" id="UP000620104">
    <property type="component" value="Unassembled WGS sequence"/>
</dbReference>
<protein>
    <submittedName>
        <fullName evidence="2">Uncharacterized protein</fullName>
    </submittedName>
</protein>
<dbReference type="AlphaFoldDB" id="A0A8H3TZU6"/>
<feature type="region of interest" description="Disordered" evidence="1">
    <location>
        <begin position="1"/>
        <end position="211"/>
    </location>
</feature>
<dbReference type="EMBL" id="BLZA01000057">
    <property type="protein sequence ID" value="GHJ90122.1"/>
    <property type="molecule type" value="Genomic_DNA"/>
</dbReference>
<name>A0A8H3TZU6_9TREE</name>
<reference evidence="2" key="1">
    <citation type="submission" date="2020-07" db="EMBL/GenBank/DDBJ databases">
        <title>Draft Genome Sequence of a Deep-Sea Yeast, Naganishia (Cryptococcus) liquefaciens strain N6.</title>
        <authorList>
            <person name="Han Y.W."/>
            <person name="Kajitani R."/>
            <person name="Morimoto H."/>
            <person name="Parhat M."/>
            <person name="Tsubouchi H."/>
            <person name="Bakenova O."/>
            <person name="Ogata M."/>
            <person name="Argunhan B."/>
            <person name="Aoki R."/>
            <person name="Kajiwara S."/>
            <person name="Itoh T."/>
            <person name="Iwasaki H."/>
        </authorList>
    </citation>
    <scope>NUCLEOTIDE SEQUENCE</scope>
    <source>
        <strain evidence="2">N6</strain>
    </source>
</reference>
<dbReference type="OrthoDB" id="2595100at2759"/>
<feature type="compositionally biased region" description="Low complexity" evidence="1">
    <location>
        <begin position="77"/>
        <end position="99"/>
    </location>
</feature>
<evidence type="ECO:0000313" key="2">
    <source>
        <dbReference type="EMBL" id="GHJ90122.1"/>
    </source>
</evidence>
<evidence type="ECO:0000313" key="3">
    <source>
        <dbReference type="Proteomes" id="UP000620104"/>
    </source>
</evidence>
<evidence type="ECO:0000256" key="1">
    <source>
        <dbReference type="SAM" id="MobiDB-lite"/>
    </source>
</evidence>
<proteinExistence type="predicted"/>
<feature type="region of interest" description="Disordered" evidence="1">
    <location>
        <begin position="414"/>
        <end position="447"/>
    </location>
</feature>
<feature type="compositionally biased region" description="Low complexity" evidence="1">
    <location>
        <begin position="30"/>
        <end position="48"/>
    </location>
</feature>
<organism evidence="2 3">
    <name type="scientific">Naganishia liquefaciens</name>
    <dbReference type="NCBI Taxonomy" id="104408"/>
    <lineage>
        <taxon>Eukaryota</taxon>
        <taxon>Fungi</taxon>
        <taxon>Dikarya</taxon>
        <taxon>Basidiomycota</taxon>
        <taxon>Agaricomycotina</taxon>
        <taxon>Tremellomycetes</taxon>
        <taxon>Filobasidiales</taxon>
        <taxon>Filobasidiaceae</taxon>
        <taxon>Naganishia</taxon>
    </lineage>
</organism>
<feature type="compositionally biased region" description="Polar residues" evidence="1">
    <location>
        <begin position="153"/>
        <end position="167"/>
    </location>
</feature>
<feature type="compositionally biased region" description="Low complexity" evidence="1">
    <location>
        <begin position="106"/>
        <end position="124"/>
    </location>
</feature>
<feature type="compositionally biased region" description="Basic and acidic residues" evidence="1">
    <location>
        <begin position="180"/>
        <end position="199"/>
    </location>
</feature>
<comment type="caution">
    <text evidence="2">The sequence shown here is derived from an EMBL/GenBank/DDBJ whole genome shotgun (WGS) entry which is preliminary data.</text>
</comment>
<feature type="compositionally biased region" description="Polar residues" evidence="1">
    <location>
        <begin position="66"/>
        <end position="76"/>
    </location>
</feature>